<feature type="compositionally biased region" description="Polar residues" evidence="1">
    <location>
        <begin position="145"/>
        <end position="154"/>
    </location>
</feature>
<evidence type="ECO:0000313" key="2">
    <source>
        <dbReference type="EMBL" id="RBP72835.1"/>
    </source>
</evidence>
<dbReference type="InterPro" id="IPR040701">
    <property type="entry name" value="Bact_RF_family2"/>
</dbReference>
<dbReference type="InterPro" id="IPR029064">
    <property type="entry name" value="Ribosomal_eL30-like_sf"/>
</dbReference>
<keyword evidence="3" id="KW-1185">Reference proteome</keyword>
<reference evidence="2 3" key="1">
    <citation type="submission" date="2018-06" db="EMBL/GenBank/DDBJ databases">
        <title>Freshwater and sediment microbial communities from various areas in North America, analyzing microbe dynamics in response to fracking.</title>
        <authorList>
            <person name="Lamendella R."/>
        </authorList>
    </citation>
    <scope>NUCLEOTIDE SEQUENCE [LARGE SCALE GENOMIC DNA]</scope>
    <source>
        <strain evidence="2 3">3b_TX</strain>
    </source>
</reference>
<evidence type="ECO:0008006" key="4">
    <source>
        <dbReference type="Google" id="ProtNLM"/>
    </source>
</evidence>
<name>A0A366IMN4_9MICO</name>
<dbReference type="EMBL" id="QNSB01000003">
    <property type="protein sequence ID" value="RBP72835.1"/>
    <property type="molecule type" value="Genomic_DNA"/>
</dbReference>
<comment type="caution">
    <text evidence="2">The sequence shown here is derived from an EMBL/GenBank/DDBJ whole genome shotgun (WGS) entry which is preliminary data.</text>
</comment>
<gene>
    <name evidence="2" type="ORF">DFO65_103126</name>
</gene>
<proteinExistence type="predicted"/>
<dbReference type="Proteomes" id="UP000253509">
    <property type="component" value="Unassembled WGS sequence"/>
</dbReference>
<feature type="region of interest" description="Disordered" evidence="1">
    <location>
        <begin position="145"/>
        <end position="172"/>
    </location>
</feature>
<evidence type="ECO:0000313" key="3">
    <source>
        <dbReference type="Proteomes" id="UP000253509"/>
    </source>
</evidence>
<protein>
    <recommendedName>
        <fullName evidence="4">Peptide subunit release factor 1 (ERF1)</fullName>
    </recommendedName>
</protein>
<evidence type="ECO:0000256" key="1">
    <source>
        <dbReference type="SAM" id="MobiDB-lite"/>
    </source>
</evidence>
<dbReference type="RefSeq" id="WP_113903321.1">
    <property type="nucleotide sequence ID" value="NZ_QNSB01000003.1"/>
</dbReference>
<dbReference type="AlphaFoldDB" id="A0A366IMN4"/>
<dbReference type="SUPFAM" id="SSF55315">
    <property type="entry name" value="L30e-like"/>
    <property type="match status" value="1"/>
</dbReference>
<sequence>MKLDELRPTFDAQGPFATVYLESRSPSADAGQQLRLRWEELRDDLKEQGAEDDLLSAIDGVLLDDDTRTEAHTDGRIIVANASGVLLDEHWDAALGTGDSAHHSEVPELGTYLREKNRLVDVVLVVADQTGAVIRELTIGEEHVTSQSAETQISGDEDESIHKPRGQALSHNQIRRRADEIIKDNARDVADFVDDLVTRRSPDAVVIAGEVQGRTAVKAEFSARVNEIVHEVTEGGIVDEAAEEALEVALRSLASDLSRDRMKEAEESLSQGLAHALAVEGRTEVAKAVERGAVDTLLLNRDTVAADEGRLIADAVRSSAELRLVDADISDGVAATLRFDASAALAD</sequence>
<dbReference type="Gene3D" id="3.30.1330.30">
    <property type="match status" value="1"/>
</dbReference>
<organism evidence="2 3">
    <name type="scientific">Brevibacterium celere</name>
    <dbReference type="NCBI Taxonomy" id="225845"/>
    <lineage>
        <taxon>Bacteria</taxon>
        <taxon>Bacillati</taxon>
        <taxon>Actinomycetota</taxon>
        <taxon>Actinomycetes</taxon>
        <taxon>Micrococcales</taxon>
        <taxon>Brevibacteriaceae</taxon>
        <taxon>Brevibacterium</taxon>
    </lineage>
</organism>
<dbReference type="Pfam" id="PF18844">
    <property type="entry name" value="baeRF_family2"/>
    <property type="match status" value="1"/>
</dbReference>
<accession>A0A366IMN4</accession>